<dbReference type="EMBL" id="JALDYZ010000008">
    <property type="protein sequence ID" value="MDI7923387.1"/>
    <property type="molecule type" value="Genomic_DNA"/>
</dbReference>
<evidence type="ECO:0000313" key="3">
    <source>
        <dbReference type="Proteomes" id="UP001161580"/>
    </source>
</evidence>
<evidence type="ECO:0000256" key="1">
    <source>
        <dbReference type="SAM" id="Coils"/>
    </source>
</evidence>
<comment type="caution">
    <text evidence="2">The sequence shown here is derived from an EMBL/GenBank/DDBJ whole genome shotgun (WGS) entry which is preliminary data.</text>
</comment>
<accession>A0AAE3QCW2</accession>
<name>A0AAE3QCW2_9HYPH</name>
<organism evidence="2 3">
    <name type="scientific">Ferirhizobium litorale</name>
    <dbReference type="NCBI Taxonomy" id="2927786"/>
    <lineage>
        <taxon>Bacteria</taxon>
        <taxon>Pseudomonadati</taxon>
        <taxon>Pseudomonadota</taxon>
        <taxon>Alphaproteobacteria</taxon>
        <taxon>Hyphomicrobiales</taxon>
        <taxon>Rhizobiaceae</taxon>
        <taxon>Ferirhizobium</taxon>
    </lineage>
</organism>
<keyword evidence="1" id="KW-0175">Coiled coil</keyword>
<dbReference type="AlphaFoldDB" id="A0AAE3QCW2"/>
<dbReference type="Proteomes" id="UP001161580">
    <property type="component" value="Unassembled WGS sequence"/>
</dbReference>
<keyword evidence="3" id="KW-1185">Reference proteome</keyword>
<feature type="coiled-coil region" evidence="1">
    <location>
        <begin position="47"/>
        <end position="74"/>
    </location>
</feature>
<protein>
    <submittedName>
        <fullName evidence="2">Uncharacterized protein</fullName>
    </submittedName>
</protein>
<reference evidence="2" key="1">
    <citation type="submission" date="2022-03" db="EMBL/GenBank/DDBJ databases">
        <title>Fererhizobium litorale gen. nov., sp. nov., isolated from sandy sediments of the Sea of Japan seashore.</title>
        <authorList>
            <person name="Romanenko L."/>
            <person name="Kurilenko V."/>
            <person name="Otstavnykh N."/>
            <person name="Svetashev V."/>
            <person name="Tekutyeva L."/>
            <person name="Isaeva M."/>
            <person name="Mikhailov V."/>
        </authorList>
    </citation>
    <scope>NUCLEOTIDE SEQUENCE</scope>
    <source>
        <strain evidence="2">KMM 9576</strain>
    </source>
</reference>
<proteinExistence type="predicted"/>
<gene>
    <name evidence="2" type="ORF">MRS75_14990</name>
</gene>
<sequence length="133" mass="14850">MSRRLRSAEESARREIAAARSAAYTLAADSTAPRDHHRRVEHYRRHLVDAHIVIDSLRQRITELEAEVEKVKRDCAYSLSLCVTRTAAEEAYLGAFRLARGKAAILAEGSDGIPNPLSDAIDNLPDPKPRFTK</sequence>
<dbReference type="RefSeq" id="WP_311794446.1">
    <property type="nucleotide sequence ID" value="NZ_JALDYZ010000008.1"/>
</dbReference>
<evidence type="ECO:0000313" key="2">
    <source>
        <dbReference type="EMBL" id="MDI7923387.1"/>
    </source>
</evidence>